<dbReference type="SMART" id="SM00852">
    <property type="entry name" value="MoCF_biosynth"/>
    <property type="match status" value="1"/>
</dbReference>
<evidence type="ECO:0000313" key="3">
    <source>
        <dbReference type="Proteomes" id="UP000020467"/>
    </source>
</evidence>
<dbReference type="GO" id="GO:0042726">
    <property type="term" value="P:flavin-containing compound metabolic process"/>
    <property type="evidence" value="ECO:0007669"/>
    <property type="project" value="TreeGrafter"/>
</dbReference>
<reference evidence="2 3" key="1">
    <citation type="submission" date="2014-02" db="EMBL/GenBank/DDBJ databases">
        <title>The genome sequence of Colletotrichum fioriniae PJ7.</title>
        <authorList>
            <person name="Baroncelli R."/>
            <person name="Thon M.R."/>
        </authorList>
    </citation>
    <scope>NUCLEOTIDE SEQUENCE [LARGE SCALE GENOMIC DNA]</scope>
    <source>
        <strain evidence="2 3">PJ7</strain>
    </source>
</reference>
<dbReference type="Gene3D" id="3.40.980.10">
    <property type="entry name" value="MoaB/Mog-like domain"/>
    <property type="match status" value="1"/>
</dbReference>
<name>A0A010S4Q0_9PEZI</name>
<dbReference type="KEGG" id="cfj:CFIO01_03685"/>
<feature type="domain" description="MoaB/Mog" evidence="1">
    <location>
        <begin position="55"/>
        <end position="236"/>
    </location>
</feature>
<organism evidence="2 3">
    <name type="scientific">Colletotrichum fioriniae PJ7</name>
    <dbReference type="NCBI Taxonomy" id="1445577"/>
    <lineage>
        <taxon>Eukaryota</taxon>
        <taxon>Fungi</taxon>
        <taxon>Dikarya</taxon>
        <taxon>Ascomycota</taxon>
        <taxon>Pezizomycotina</taxon>
        <taxon>Sordariomycetes</taxon>
        <taxon>Hypocreomycetidae</taxon>
        <taxon>Glomerellales</taxon>
        <taxon>Glomerellaceae</taxon>
        <taxon>Colletotrichum</taxon>
        <taxon>Colletotrichum acutatum species complex</taxon>
    </lineage>
</organism>
<keyword evidence="3" id="KW-1185">Reference proteome</keyword>
<dbReference type="InterPro" id="IPR001453">
    <property type="entry name" value="MoaB/Mog_dom"/>
</dbReference>
<proteinExistence type="predicted"/>
<dbReference type="PANTHER" id="PTHR47675:SF1">
    <property type="entry name" value="MOLYBDOPTERIN BINDING DOMAIN PROTEIN (AFU_ORTHOLOGUE AFUA_5G11210)"/>
    <property type="match status" value="1"/>
</dbReference>
<dbReference type="PANTHER" id="PTHR47675">
    <property type="entry name" value="MOLYBDOPTERIN BINDING DOMAIN PROTEIN (AFU_ORTHOLOGUE AFUA_5G11210)"/>
    <property type="match status" value="1"/>
</dbReference>
<accession>A0A010S4Q0</accession>
<dbReference type="HOGENOM" id="CLU_030805_0_0_1"/>
<evidence type="ECO:0000259" key="1">
    <source>
        <dbReference type="SMART" id="SM00852"/>
    </source>
</evidence>
<dbReference type="STRING" id="1445577.A0A010S4Q0"/>
<dbReference type="Pfam" id="PF00994">
    <property type="entry name" value="MoCF_biosynth"/>
    <property type="match status" value="1"/>
</dbReference>
<evidence type="ECO:0000313" key="2">
    <source>
        <dbReference type="EMBL" id="EXF79568.1"/>
    </source>
</evidence>
<gene>
    <name evidence="2" type="ORF">CFIO01_03685</name>
</gene>
<dbReference type="eggNOG" id="KOG2644">
    <property type="taxonomic scope" value="Eukaryota"/>
</dbReference>
<dbReference type="Pfam" id="PF24102">
    <property type="entry name" value="FLAD1_M"/>
    <property type="match status" value="1"/>
</dbReference>
<dbReference type="CDD" id="cd00885">
    <property type="entry name" value="cinA"/>
    <property type="match status" value="1"/>
</dbReference>
<protein>
    <submittedName>
        <fullName evidence="2">Molybdenum cofactor synthesis domain-containing protein</fullName>
    </submittedName>
</protein>
<dbReference type="Proteomes" id="UP000020467">
    <property type="component" value="Unassembled WGS sequence"/>
</dbReference>
<dbReference type="GO" id="GO:0047884">
    <property type="term" value="F:FAD diphosphatase activity"/>
    <property type="evidence" value="ECO:0007669"/>
    <property type="project" value="TreeGrafter"/>
</dbReference>
<dbReference type="InterPro" id="IPR036425">
    <property type="entry name" value="MoaB/Mog-like_dom_sf"/>
</dbReference>
<comment type="caution">
    <text evidence="2">The sequence shown here is derived from an EMBL/GenBank/DDBJ whole genome shotgun (WGS) entry which is preliminary data.</text>
</comment>
<sequence>MFARLTQLSRHLPSAQSITQAVKPAAFPVSSGFARNSRIMVSADERNTRTIHTAACLIIGDEVLGGKTVDTNSAYMAKWCFSLGINLKRVEVIEDDESEIVEAVRRMSDRYDFVVTSGGIGPTHDDITYQSIAKAFDLPLVLNQEAFEKMKKLSKPHPGQPNFDWDVDSPALQAKLRMVILPTDEKRDPKKQFVFPHEDLWVPVNVVNGNIHILPGVPRLFEKLLDGLKPGIVPRLTDPEGKGLCRVLISTPLPESAVAGYLTQLAAKVEPKGVKVGSYPRWGQNGTVTLVGRDQAYIESIVAEVVQGVEGKRVNAEGEDDTQGEAGKDLE</sequence>
<dbReference type="OrthoDB" id="448496at2759"/>
<dbReference type="InterPro" id="IPR056596">
    <property type="entry name" value="FLAD1_M"/>
</dbReference>
<dbReference type="EMBL" id="JARH01000547">
    <property type="protein sequence ID" value="EXF79568.1"/>
    <property type="molecule type" value="Genomic_DNA"/>
</dbReference>
<dbReference type="SUPFAM" id="SSF53218">
    <property type="entry name" value="Molybdenum cofactor biosynthesis proteins"/>
    <property type="match status" value="1"/>
</dbReference>
<dbReference type="AlphaFoldDB" id="A0A010S4Q0"/>